<dbReference type="Pfam" id="PF02458">
    <property type="entry name" value="Transferase"/>
    <property type="match status" value="1"/>
</dbReference>
<evidence type="ECO:0000313" key="4">
    <source>
        <dbReference type="Proteomes" id="UP000823388"/>
    </source>
</evidence>
<evidence type="ECO:0000313" key="3">
    <source>
        <dbReference type="EMBL" id="KAG2612592.1"/>
    </source>
</evidence>
<accession>A0A8T0TKY1</accession>
<proteinExistence type="predicted"/>
<organism evidence="3 4">
    <name type="scientific">Panicum virgatum</name>
    <name type="common">Blackwell switchgrass</name>
    <dbReference type="NCBI Taxonomy" id="38727"/>
    <lineage>
        <taxon>Eukaryota</taxon>
        <taxon>Viridiplantae</taxon>
        <taxon>Streptophyta</taxon>
        <taxon>Embryophyta</taxon>
        <taxon>Tracheophyta</taxon>
        <taxon>Spermatophyta</taxon>
        <taxon>Magnoliopsida</taxon>
        <taxon>Liliopsida</taxon>
        <taxon>Poales</taxon>
        <taxon>Poaceae</taxon>
        <taxon>PACMAD clade</taxon>
        <taxon>Panicoideae</taxon>
        <taxon>Panicodae</taxon>
        <taxon>Paniceae</taxon>
        <taxon>Panicinae</taxon>
        <taxon>Panicum</taxon>
        <taxon>Panicum sect. Hiantes</taxon>
    </lineage>
</organism>
<evidence type="ECO:0000256" key="1">
    <source>
        <dbReference type="ARBA" id="ARBA00022679"/>
    </source>
</evidence>
<dbReference type="Gene3D" id="3.30.559.10">
    <property type="entry name" value="Chloramphenicol acetyltransferase-like domain"/>
    <property type="match status" value="2"/>
</dbReference>
<reference evidence="3" key="1">
    <citation type="submission" date="2020-05" db="EMBL/GenBank/DDBJ databases">
        <title>WGS assembly of Panicum virgatum.</title>
        <authorList>
            <person name="Lovell J.T."/>
            <person name="Jenkins J."/>
            <person name="Shu S."/>
            <person name="Juenger T.E."/>
            <person name="Schmutz J."/>
        </authorList>
    </citation>
    <scope>NUCLEOTIDE SEQUENCE</scope>
    <source>
        <strain evidence="3">AP13</strain>
    </source>
</reference>
<protein>
    <submittedName>
        <fullName evidence="3">Uncharacterized protein</fullName>
    </submittedName>
</protein>
<comment type="caution">
    <text evidence="3">The sequence shown here is derived from an EMBL/GenBank/DDBJ whole genome shotgun (WGS) entry which is preliminary data.</text>
</comment>
<dbReference type="GO" id="GO:0016747">
    <property type="term" value="F:acyltransferase activity, transferring groups other than amino-acyl groups"/>
    <property type="evidence" value="ECO:0007669"/>
    <property type="project" value="UniProtKB-ARBA"/>
</dbReference>
<dbReference type="AlphaFoldDB" id="A0A8T0TKY1"/>
<evidence type="ECO:0000256" key="2">
    <source>
        <dbReference type="ARBA" id="ARBA00023315"/>
    </source>
</evidence>
<keyword evidence="4" id="KW-1185">Reference proteome</keyword>
<dbReference type="EMBL" id="CM029043">
    <property type="protein sequence ID" value="KAG2612592.1"/>
    <property type="molecule type" value="Genomic_DNA"/>
</dbReference>
<gene>
    <name evidence="3" type="ORF">PVAP13_4KG300400</name>
</gene>
<dbReference type="Proteomes" id="UP000823388">
    <property type="component" value="Chromosome 4K"/>
</dbReference>
<name>A0A8T0TKY1_PANVG</name>
<keyword evidence="1" id="KW-0808">Transferase</keyword>
<dbReference type="PANTHER" id="PTHR31625">
    <property type="match status" value="1"/>
</dbReference>
<dbReference type="InterPro" id="IPR023213">
    <property type="entry name" value="CAT-like_dom_sf"/>
</dbReference>
<sequence length="477" mass="50043">MTSSQVRVLNISHVRPVQTDGASPPGQGEHKLSFMDLLQISKTIQRLFFDGPDLPPFPTVVSALRSSLAATLAVFPPLAGELAFRPVSGSGDVVIDSSPAAIASSPGVRFVEAEFAGGADAMRRLARDDAHDAEAFARLVPELLEARRLPAPVLAVQVTRPAAGAGAVAVGVSIAHAVADGHAVWQFLRAWSTASREGPASLAAPGFVPPTFDRAGIRHPKSAELVRSVLSRVAPALPLLRPASSKPEIMEQSRRTFLLRAEEIRSLKQHILERSGAASRGNGEPPEPPSTYVAVTSLAWASVARATPAMLDADDAHLMVSADCRRRLRLPLGNGFFGTCVKACYARARAGDLRGAAGVARAAAAIRRPIRAHLEEGDPLSDAEGWLAAYGAVPKERLVTVGSSNRFAAYETDFGWGAPRRVELVSLFAPRMVTLLGARDGGVQVSVALDGATMDAFAASFAVPAPVPAAGAVSVAR</sequence>
<dbReference type="InterPro" id="IPR051504">
    <property type="entry name" value="Plant_metabolite_acyltrans"/>
</dbReference>
<keyword evidence="2" id="KW-0012">Acyltransferase</keyword>